<dbReference type="SUPFAM" id="SSF100950">
    <property type="entry name" value="NagB/RpiA/CoA transferase-like"/>
    <property type="match status" value="1"/>
</dbReference>
<dbReference type="InterPro" id="IPR042529">
    <property type="entry name" value="IF_2B-like_C"/>
</dbReference>
<dbReference type="GO" id="GO:0019509">
    <property type="term" value="P:L-methionine salvage from methylthioadenosine"/>
    <property type="evidence" value="ECO:0007669"/>
    <property type="project" value="TreeGrafter"/>
</dbReference>
<keyword evidence="5" id="KW-0396">Initiation factor</keyword>
<evidence type="ECO:0000256" key="4">
    <source>
        <dbReference type="RuleBase" id="RU003814"/>
    </source>
</evidence>
<keyword evidence="2" id="KW-0486">Methionine biosynthesis</keyword>
<evidence type="ECO:0000313" key="5">
    <source>
        <dbReference type="EMBL" id="CDZ97061.1"/>
    </source>
</evidence>
<dbReference type="InterPro" id="IPR005251">
    <property type="entry name" value="IF-M1Pi"/>
</dbReference>
<accession>A0A0F7SET3</accession>
<evidence type="ECO:0000256" key="3">
    <source>
        <dbReference type="ARBA" id="ARBA00023235"/>
    </source>
</evidence>
<dbReference type="InterPro" id="IPR000649">
    <property type="entry name" value="IF-2B-related"/>
</dbReference>
<organism evidence="5">
    <name type="scientific">Phaffia rhodozyma</name>
    <name type="common">Yeast</name>
    <name type="synonym">Xanthophyllomyces dendrorhous</name>
    <dbReference type="NCBI Taxonomy" id="264483"/>
    <lineage>
        <taxon>Eukaryota</taxon>
        <taxon>Fungi</taxon>
        <taxon>Dikarya</taxon>
        <taxon>Basidiomycota</taxon>
        <taxon>Agaricomycotina</taxon>
        <taxon>Tremellomycetes</taxon>
        <taxon>Cystofilobasidiales</taxon>
        <taxon>Mrakiaceae</taxon>
        <taxon>Phaffia</taxon>
    </lineage>
</organism>
<dbReference type="Pfam" id="PF01008">
    <property type="entry name" value="IF-2B"/>
    <property type="match status" value="1"/>
</dbReference>
<dbReference type="PANTHER" id="PTHR43475:SF1">
    <property type="entry name" value="METHYLTHIORIBOSE-1-PHOSPHATE ISOMERASE"/>
    <property type="match status" value="1"/>
</dbReference>
<name>A0A0F7SET3_PHARH</name>
<dbReference type="FunFam" id="1.20.120.420:FF:000003">
    <property type="entry name" value="Methylthioribose-1-phosphate isomerase"/>
    <property type="match status" value="1"/>
</dbReference>
<dbReference type="InterPro" id="IPR027363">
    <property type="entry name" value="M1Pi_N"/>
</dbReference>
<dbReference type="Gene3D" id="3.40.50.10470">
    <property type="entry name" value="Translation initiation factor eif-2b, domain 2"/>
    <property type="match status" value="1"/>
</dbReference>
<keyword evidence="2" id="KW-0028">Amino-acid biosynthesis</keyword>
<dbReference type="InterPro" id="IPR011559">
    <property type="entry name" value="Initiation_fac_2B_a/b/d"/>
</dbReference>
<proteinExistence type="inferred from homology"/>
<dbReference type="NCBIfam" id="NF004326">
    <property type="entry name" value="PRK05720.1"/>
    <property type="match status" value="1"/>
</dbReference>
<dbReference type="NCBIfam" id="TIGR00512">
    <property type="entry name" value="salvage_mtnA"/>
    <property type="match status" value="1"/>
</dbReference>
<dbReference type="NCBIfam" id="TIGR00524">
    <property type="entry name" value="eIF-2B_rel"/>
    <property type="match status" value="1"/>
</dbReference>
<keyword evidence="3" id="KW-0413">Isomerase</keyword>
<evidence type="ECO:0000256" key="2">
    <source>
        <dbReference type="ARBA" id="ARBA00023167"/>
    </source>
</evidence>
<dbReference type="GO" id="GO:0003743">
    <property type="term" value="F:translation initiation factor activity"/>
    <property type="evidence" value="ECO:0007669"/>
    <property type="project" value="UniProtKB-KW"/>
</dbReference>
<sequence>MSDSTASQGAPAMMSSIKFGDDGAILIINQLLLPHVVRWEKVETLEEGYDAIKSMKIRGAPALASLACLVLAQNISRSLMASPLPDHLTDQQSFLTYLTKSTEYLNGARPTAVNLGEGMKRMQQAGEDALKAGKSAEESAKLVVEAGQLVHNEDLARNILMSKHGADWISKVTGKKDDIRILTVCNTGSLATSGMGTALGVITNLHQTGRLGRAFYTQTAPYHQGSRLTSLELLTLQIPSTLLADTMVGSLFQHHQIDALVVGADRVVRNGDTANKVGTYNAAVLAKRHGVKVVIVAPETTIDVSVADGSGIPIEQRPATELCSVSGKLLSINGEAQTSSDVSLATVQITPNGVGSLDYSQCYNPAFDVTPAGLIDAVVTETRVVENMTLCTHNMRPRDGRRQKP</sequence>
<dbReference type="AlphaFoldDB" id="A0A0F7SET3"/>
<dbReference type="InterPro" id="IPR037171">
    <property type="entry name" value="NagB/RpiA_transferase-like"/>
</dbReference>
<dbReference type="Gene3D" id="1.20.120.420">
    <property type="entry name" value="translation initiation factor eif-2b, domain 1"/>
    <property type="match status" value="1"/>
</dbReference>
<comment type="similarity">
    <text evidence="1 4">Belongs to the eIF-2B alpha/beta/delta subunits family.</text>
</comment>
<evidence type="ECO:0000256" key="1">
    <source>
        <dbReference type="ARBA" id="ARBA00007251"/>
    </source>
</evidence>
<dbReference type="EMBL" id="LN483167">
    <property type="protein sequence ID" value="CDZ97061.1"/>
    <property type="molecule type" value="Genomic_DNA"/>
</dbReference>
<protein>
    <submittedName>
        <fullName evidence="5">Eukaryotic translation initiation factor 2b</fullName>
    </submittedName>
</protein>
<dbReference type="GO" id="GO:0046523">
    <property type="term" value="F:S-methyl-5-thioribose-1-phosphate isomerase activity"/>
    <property type="evidence" value="ECO:0007669"/>
    <property type="project" value="TreeGrafter"/>
</dbReference>
<keyword evidence="5" id="KW-0648">Protein biosynthesis</keyword>
<dbReference type="PANTHER" id="PTHR43475">
    <property type="entry name" value="METHYLTHIORIBOSE-1-PHOSPHATE ISOMERASE"/>
    <property type="match status" value="1"/>
</dbReference>
<reference evidence="5" key="1">
    <citation type="submission" date="2014-08" db="EMBL/GenBank/DDBJ databases">
        <authorList>
            <person name="Sharma Rahul"/>
            <person name="Thines Marco"/>
        </authorList>
    </citation>
    <scope>NUCLEOTIDE SEQUENCE</scope>
</reference>